<sequence>MVGYDPKKNLSELDYIFAGSASGFITRLFCQPLDVLKIRFQLQVEPTMKKYASNSKYQSIFQATKLIVKEEGIRALWKGHIPGQLLSITYGFAQFSTFEVLTKQAAHLGATGKWNTVVNFSCGLFAGCTATLVSFPFDVVRTRLVAQSYEQKSYKGVIHAFGVITKNEGRMVLFRGVVPTFIQVGPHAGFQFMFYKIFINFYKTFISDENSTLSSSVFAGSAAGFCAKIAVYPFDLVKKRLQISGFNRGKTFGHNFSCNGMMNCIYRIYKKEGYIAFFKGLNASLVKAVATSALHFSSYEVICETIHKYRSIS</sequence>
<evidence type="ECO:0000256" key="9">
    <source>
        <dbReference type="ARBA" id="ARBA00037549"/>
    </source>
</evidence>
<evidence type="ECO:0000313" key="15">
    <source>
        <dbReference type="EMBL" id="KAL3275405.1"/>
    </source>
</evidence>
<feature type="repeat" description="Solcar" evidence="13">
    <location>
        <begin position="211"/>
        <end position="305"/>
    </location>
</feature>
<reference evidence="15 16" key="1">
    <citation type="journal article" date="2021" name="BMC Biol.">
        <title>Horizontally acquired antibacterial genes associated with adaptive radiation of ladybird beetles.</title>
        <authorList>
            <person name="Li H.S."/>
            <person name="Tang X.F."/>
            <person name="Huang Y.H."/>
            <person name="Xu Z.Y."/>
            <person name="Chen M.L."/>
            <person name="Du X.Y."/>
            <person name="Qiu B.Y."/>
            <person name="Chen P.T."/>
            <person name="Zhang W."/>
            <person name="Slipinski A."/>
            <person name="Escalona H.E."/>
            <person name="Waterhouse R.M."/>
            <person name="Zwick A."/>
            <person name="Pang H."/>
        </authorList>
    </citation>
    <scope>NUCLEOTIDE SEQUENCE [LARGE SCALE GENOMIC DNA]</scope>
    <source>
        <strain evidence="15">SYSU2018</strain>
    </source>
</reference>
<evidence type="ECO:0000256" key="14">
    <source>
        <dbReference type="RuleBase" id="RU000488"/>
    </source>
</evidence>
<evidence type="ECO:0000256" key="13">
    <source>
        <dbReference type="PROSITE-ProRule" id="PRU00282"/>
    </source>
</evidence>
<keyword evidence="8 13" id="KW-0472">Membrane</keyword>
<keyword evidence="16" id="KW-1185">Reference proteome</keyword>
<organism evidence="15 16">
    <name type="scientific">Cryptolaemus montrouzieri</name>
    <dbReference type="NCBI Taxonomy" id="559131"/>
    <lineage>
        <taxon>Eukaryota</taxon>
        <taxon>Metazoa</taxon>
        <taxon>Ecdysozoa</taxon>
        <taxon>Arthropoda</taxon>
        <taxon>Hexapoda</taxon>
        <taxon>Insecta</taxon>
        <taxon>Pterygota</taxon>
        <taxon>Neoptera</taxon>
        <taxon>Endopterygota</taxon>
        <taxon>Coleoptera</taxon>
        <taxon>Polyphaga</taxon>
        <taxon>Cucujiformia</taxon>
        <taxon>Coccinelloidea</taxon>
        <taxon>Coccinellidae</taxon>
        <taxon>Scymninae</taxon>
        <taxon>Scymnini</taxon>
        <taxon>Cryptolaemus</taxon>
    </lineage>
</organism>
<keyword evidence="5" id="KW-0677">Repeat</keyword>
<dbReference type="FunFam" id="1.50.40.10:FF:000011">
    <property type="entry name" value="Mitochondrial thiamine pyrophosphate carrier 1"/>
    <property type="match status" value="1"/>
</dbReference>
<evidence type="ECO:0000256" key="6">
    <source>
        <dbReference type="ARBA" id="ARBA00022989"/>
    </source>
</evidence>
<evidence type="ECO:0000256" key="10">
    <source>
        <dbReference type="ARBA" id="ARBA00040836"/>
    </source>
</evidence>
<dbReference type="PRINTS" id="PR00926">
    <property type="entry name" value="MITOCARRIER"/>
</dbReference>
<comment type="caution">
    <text evidence="15">The sequence shown here is derived from an EMBL/GenBank/DDBJ whole genome shotgun (WGS) entry which is preliminary data.</text>
</comment>
<accession>A0ABD2NAI1</accession>
<dbReference type="InterPro" id="IPR023395">
    <property type="entry name" value="MCP_dom_sf"/>
</dbReference>
<evidence type="ECO:0000256" key="3">
    <source>
        <dbReference type="ARBA" id="ARBA00022448"/>
    </source>
</evidence>
<dbReference type="SUPFAM" id="SSF103506">
    <property type="entry name" value="Mitochondrial carrier"/>
    <property type="match status" value="1"/>
</dbReference>
<evidence type="ECO:0000256" key="4">
    <source>
        <dbReference type="ARBA" id="ARBA00022692"/>
    </source>
</evidence>
<protein>
    <recommendedName>
        <fullName evidence="10">Mitochondrial thiamine pyrophosphate carrier</fullName>
    </recommendedName>
    <alternativeName>
        <fullName evidence="11">Solute carrier family 25 member 19</fullName>
    </alternativeName>
</protein>
<evidence type="ECO:0000256" key="5">
    <source>
        <dbReference type="ARBA" id="ARBA00022737"/>
    </source>
</evidence>
<dbReference type="GO" id="GO:0031966">
    <property type="term" value="C:mitochondrial membrane"/>
    <property type="evidence" value="ECO:0007669"/>
    <property type="project" value="UniProtKB-SubCell"/>
</dbReference>
<dbReference type="AlphaFoldDB" id="A0ABD2NAI1"/>
<evidence type="ECO:0000256" key="7">
    <source>
        <dbReference type="ARBA" id="ARBA00023128"/>
    </source>
</evidence>
<evidence type="ECO:0000256" key="8">
    <source>
        <dbReference type="ARBA" id="ARBA00023136"/>
    </source>
</evidence>
<comment type="similarity">
    <text evidence="2 14">Belongs to the mitochondrial carrier (TC 2.A.29) family.</text>
</comment>
<dbReference type="InterPro" id="IPR002067">
    <property type="entry name" value="MCP"/>
</dbReference>
<keyword evidence="7" id="KW-0496">Mitochondrion</keyword>
<evidence type="ECO:0000256" key="11">
    <source>
        <dbReference type="ARBA" id="ARBA00041879"/>
    </source>
</evidence>
<dbReference type="Pfam" id="PF00153">
    <property type="entry name" value="Mito_carr"/>
    <property type="match status" value="3"/>
</dbReference>
<dbReference type="GO" id="GO:0090422">
    <property type="term" value="F:thiamine pyrophosphate transmembrane transporter activity"/>
    <property type="evidence" value="ECO:0007669"/>
    <property type="project" value="UniProtKB-ARBA"/>
</dbReference>
<comment type="subcellular location">
    <subcellularLocation>
        <location evidence="1">Mitochondrion membrane</location>
        <topology evidence="1">Multi-pass membrane protein</topology>
    </subcellularLocation>
</comment>
<evidence type="ECO:0000256" key="1">
    <source>
        <dbReference type="ARBA" id="ARBA00004225"/>
    </source>
</evidence>
<dbReference type="PROSITE" id="PS50920">
    <property type="entry name" value="SOLCAR"/>
    <property type="match status" value="3"/>
</dbReference>
<comment type="function">
    <text evidence="9">Mitochondrial transporter mediating uptake of thiamine diphosphate into mitochondria. It is not clear if the antiporter activity is affected by the membrane potential or by the proton electrochemical gradient.</text>
</comment>
<evidence type="ECO:0000256" key="12">
    <source>
        <dbReference type="ARBA" id="ARBA00050799"/>
    </source>
</evidence>
<dbReference type="Proteomes" id="UP001516400">
    <property type="component" value="Unassembled WGS sequence"/>
</dbReference>
<evidence type="ECO:0000313" key="16">
    <source>
        <dbReference type="Proteomes" id="UP001516400"/>
    </source>
</evidence>
<gene>
    <name evidence="15" type="ORF">HHI36_020169</name>
</gene>
<dbReference type="EMBL" id="JABFTP020000083">
    <property type="protein sequence ID" value="KAL3275405.1"/>
    <property type="molecule type" value="Genomic_DNA"/>
</dbReference>
<proteinExistence type="inferred from homology"/>
<name>A0ABD2NAI1_9CUCU</name>
<dbReference type="InterPro" id="IPR018108">
    <property type="entry name" value="MCP_transmembrane"/>
</dbReference>
<keyword evidence="3 14" id="KW-0813">Transport</keyword>
<feature type="repeat" description="Solcar" evidence="13">
    <location>
        <begin position="114"/>
        <end position="201"/>
    </location>
</feature>
<dbReference type="Gene3D" id="1.50.40.10">
    <property type="entry name" value="Mitochondrial carrier domain"/>
    <property type="match status" value="1"/>
</dbReference>
<keyword evidence="4 13" id="KW-0812">Transmembrane</keyword>
<feature type="repeat" description="Solcar" evidence="13">
    <location>
        <begin position="10"/>
        <end position="104"/>
    </location>
</feature>
<dbReference type="PANTHER" id="PTHR24089">
    <property type="entry name" value="SOLUTE CARRIER FAMILY 25"/>
    <property type="match status" value="1"/>
</dbReference>
<comment type="catalytic activity">
    <reaction evidence="12">
        <text>thiamine phosphate(out) + thiamine diphosphate(in) = thiamine phosphate(in) + thiamine diphosphate(out)</text>
        <dbReference type="Rhea" id="RHEA:73383"/>
        <dbReference type="ChEBI" id="CHEBI:37575"/>
        <dbReference type="ChEBI" id="CHEBI:58937"/>
    </reaction>
</comment>
<evidence type="ECO:0000256" key="2">
    <source>
        <dbReference type="ARBA" id="ARBA00006375"/>
    </source>
</evidence>
<keyword evidence="6" id="KW-1133">Transmembrane helix</keyword>